<dbReference type="InterPro" id="IPR018540">
    <property type="entry name" value="Spo0E-like"/>
</dbReference>
<dbReference type="Pfam" id="PF09388">
    <property type="entry name" value="SpoOE-like"/>
    <property type="match status" value="1"/>
</dbReference>
<dbReference type="InterPro" id="IPR037208">
    <property type="entry name" value="Spo0E-like_sf"/>
</dbReference>
<reference evidence="3" key="1">
    <citation type="submission" date="2017-09" db="EMBL/GenBank/DDBJ databases">
        <authorList>
            <person name="Varghese N."/>
            <person name="Submissions S."/>
        </authorList>
    </citation>
    <scope>NUCLEOTIDE SEQUENCE [LARGE SCALE GENOMIC DNA]</scope>
    <source>
        <strain evidence="3">CGMCC 1.8913</strain>
    </source>
</reference>
<name>A0A285NI77_9BACI</name>
<feature type="coiled-coil region" evidence="1">
    <location>
        <begin position="23"/>
        <end position="50"/>
    </location>
</feature>
<sequence length="78" mass="9109">MKLMKDNGDDMILPEHARYCLQHSNKLINLNKLTRQIEVLREQMAEVAFEKGFTSSESIAKSQELDKLLNLYEAKRKI</sequence>
<evidence type="ECO:0000256" key="1">
    <source>
        <dbReference type="SAM" id="Coils"/>
    </source>
</evidence>
<dbReference type="GO" id="GO:0043937">
    <property type="term" value="P:regulation of sporulation"/>
    <property type="evidence" value="ECO:0007669"/>
    <property type="project" value="InterPro"/>
</dbReference>
<dbReference type="InterPro" id="IPR036638">
    <property type="entry name" value="HLH_DNA-bd_sf"/>
</dbReference>
<gene>
    <name evidence="2" type="ORF">SAMN05421503_1125</name>
</gene>
<evidence type="ECO:0000313" key="2">
    <source>
        <dbReference type="EMBL" id="SNZ09159.1"/>
    </source>
</evidence>
<organism evidence="2 3">
    <name type="scientific">Terribacillus aidingensis</name>
    <dbReference type="NCBI Taxonomy" id="586416"/>
    <lineage>
        <taxon>Bacteria</taxon>
        <taxon>Bacillati</taxon>
        <taxon>Bacillota</taxon>
        <taxon>Bacilli</taxon>
        <taxon>Bacillales</taxon>
        <taxon>Bacillaceae</taxon>
        <taxon>Terribacillus</taxon>
    </lineage>
</organism>
<evidence type="ECO:0000313" key="3">
    <source>
        <dbReference type="Proteomes" id="UP000219356"/>
    </source>
</evidence>
<dbReference type="EMBL" id="OBEK01000002">
    <property type="protein sequence ID" value="SNZ09159.1"/>
    <property type="molecule type" value="Genomic_DNA"/>
</dbReference>
<protein>
    <submittedName>
        <fullName evidence="2">Spo0E like sporulation regulatory protein</fullName>
    </submittedName>
</protein>
<dbReference type="GO" id="GO:0046983">
    <property type="term" value="F:protein dimerization activity"/>
    <property type="evidence" value="ECO:0007669"/>
    <property type="project" value="InterPro"/>
</dbReference>
<accession>A0A285NI77</accession>
<dbReference type="AlphaFoldDB" id="A0A285NI77"/>
<keyword evidence="1" id="KW-0175">Coiled coil</keyword>
<dbReference type="Gene3D" id="4.10.280.10">
    <property type="entry name" value="Helix-loop-helix DNA-binding domain"/>
    <property type="match status" value="1"/>
</dbReference>
<proteinExistence type="predicted"/>
<keyword evidence="3" id="KW-1185">Reference proteome</keyword>
<dbReference type="SUPFAM" id="SSF140500">
    <property type="entry name" value="BAS1536-like"/>
    <property type="match status" value="1"/>
</dbReference>
<dbReference type="Proteomes" id="UP000219356">
    <property type="component" value="Unassembled WGS sequence"/>
</dbReference>